<feature type="domain" description="HTH cro/C1-type" evidence="1">
    <location>
        <begin position="11"/>
        <end position="45"/>
    </location>
</feature>
<accession>A0ABU3UAF4</accession>
<evidence type="ECO:0000313" key="3">
    <source>
        <dbReference type="Proteomes" id="UP001257627"/>
    </source>
</evidence>
<dbReference type="SUPFAM" id="SSF47413">
    <property type="entry name" value="lambda repressor-like DNA-binding domains"/>
    <property type="match status" value="1"/>
</dbReference>
<dbReference type="EMBL" id="JARAKF010000001">
    <property type="protein sequence ID" value="MDU8990892.1"/>
    <property type="molecule type" value="Genomic_DNA"/>
</dbReference>
<protein>
    <submittedName>
        <fullName evidence="2">Helix-turn-helix transcriptional regulator</fullName>
    </submittedName>
</protein>
<evidence type="ECO:0000313" key="2">
    <source>
        <dbReference type="EMBL" id="MDU8990892.1"/>
    </source>
</evidence>
<dbReference type="Proteomes" id="UP001257627">
    <property type="component" value="Unassembled WGS sequence"/>
</dbReference>
<dbReference type="Pfam" id="PF13560">
    <property type="entry name" value="HTH_31"/>
    <property type="match status" value="1"/>
</dbReference>
<sequence length="75" mass="8321">MLRQPAFGHRLKKLRTAQGLSQTALAGEGMSTGYLSRLESGRASPPTGPWAIWRAGWAWTSPTSRSRSPVPWRTR</sequence>
<dbReference type="InterPro" id="IPR010982">
    <property type="entry name" value="Lambda_DNA-bd_dom_sf"/>
</dbReference>
<organism evidence="2 3">
    <name type="scientific">Streptomyces mirabilis</name>
    <dbReference type="NCBI Taxonomy" id="68239"/>
    <lineage>
        <taxon>Bacteria</taxon>
        <taxon>Bacillati</taxon>
        <taxon>Actinomycetota</taxon>
        <taxon>Actinomycetes</taxon>
        <taxon>Kitasatosporales</taxon>
        <taxon>Streptomycetaceae</taxon>
        <taxon>Streptomyces</taxon>
    </lineage>
</organism>
<dbReference type="CDD" id="cd00093">
    <property type="entry name" value="HTH_XRE"/>
    <property type="match status" value="1"/>
</dbReference>
<evidence type="ECO:0000259" key="1">
    <source>
        <dbReference type="PROSITE" id="PS50943"/>
    </source>
</evidence>
<dbReference type="PROSITE" id="PS50943">
    <property type="entry name" value="HTH_CROC1"/>
    <property type="match status" value="1"/>
</dbReference>
<keyword evidence="3" id="KW-1185">Reference proteome</keyword>
<gene>
    <name evidence="2" type="ORF">PU648_00200</name>
</gene>
<name>A0ABU3UAF4_9ACTN</name>
<comment type="caution">
    <text evidence="2">The sequence shown here is derived from an EMBL/GenBank/DDBJ whole genome shotgun (WGS) entry which is preliminary data.</text>
</comment>
<reference evidence="2 3" key="1">
    <citation type="submission" date="2023-02" db="EMBL/GenBank/DDBJ databases">
        <authorList>
            <person name="Maleckis M."/>
        </authorList>
    </citation>
    <scope>NUCLEOTIDE SEQUENCE [LARGE SCALE GENOMIC DNA]</scope>
    <source>
        <strain evidence="2 3">P8-A2</strain>
    </source>
</reference>
<dbReference type="InterPro" id="IPR001387">
    <property type="entry name" value="Cro/C1-type_HTH"/>
</dbReference>
<dbReference type="Gene3D" id="1.10.260.40">
    <property type="entry name" value="lambda repressor-like DNA-binding domains"/>
    <property type="match status" value="1"/>
</dbReference>
<dbReference type="RefSeq" id="WP_316732229.1">
    <property type="nucleotide sequence ID" value="NZ_JARAKF010000001.1"/>
</dbReference>
<proteinExistence type="predicted"/>